<keyword evidence="1" id="KW-0472">Membrane</keyword>
<feature type="transmembrane region" description="Helical" evidence="1">
    <location>
        <begin position="67"/>
        <end position="88"/>
    </location>
</feature>
<reference evidence="2 3" key="1">
    <citation type="submission" date="2014-11" db="EMBL/GenBank/DDBJ databases">
        <title>Genome of a novel goose pathogen.</title>
        <authorList>
            <person name="Hansen C.M."/>
            <person name="Hueffer K."/>
            <person name="Choi S.C."/>
        </authorList>
    </citation>
    <scope>NUCLEOTIDE SEQUENCE [LARGE SCALE GENOMIC DNA]</scope>
    <source>
        <strain evidence="2 3">KH1503</strain>
    </source>
</reference>
<evidence type="ECO:0000256" key="1">
    <source>
        <dbReference type="SAM" id="Phobius"/>
    </source>
</evidence>
<organism evidence="2 3">
    <name type="scientific">Neisseria arctica</name>
    <dbReference type="NCBI Taxonomy" id="1470200"/>
    <lineage>
        <taxon>Bacteria</taxon>
        <taxon>Pseudomonadati</taxon>
        <taxon>Pseudomonadota</taxon>
        <taxon>Betaproteobacteria</taxon>
        <taxon>Neisseriales</taxon>
        <taxon>Neisseriaceae</taxon>
        <taxon>Neisseria</taxon>
    </lineage>
</organism>
<keyword evidence="3" id="KW-1185">Reference proteome</keyword>
<name>A0A0J1C5P6_9NEIS</name>
<evidence type="ECO:0000313" key="2">
    <source>
        <dbReference type="EMBL" id="KLT73678.1"/>
    </source>
</evidence>
<feature type="transmembrane region" description="Helical" evidence="1">
    <location>
        <begin position="109"/>
        <end position="130"/>
    </location>
</feature>
<evidence type="ECO:0000313" key="3">
    <source>
        <dbReference type="Proteomes" id="UP000036027"/>
    </source>
</evidence>
<proteinExistence type="predicted"/>
<dbReference type="PATRIC" id="fig|1470200.3.peg.1135"/>
<protein>
    <submittedName>
        <fullName evidence="2">Uncharacterized protein</fullName>
    </submittedName>
</protein>
<gene>
    <name evidence="2" type="ORF">PL75_01665</name>
</gene>
<feature type="transmembrane region" description="Helical" evidence="1">
    <location>
        <begin position="142"/>
        <end position="163"/>
    </location>
</feature>
<dbReference type="EMBL" id="JTDO01000002">
    <property type="protein sequence ID" value="KLT73678.1"/>
    <property type="molecule type" value="Genomic_DNA"/>
</dbReference>
<accession>A0A0J1C5P6</accession>
<comment type="caution">
    <text evidence="2">The sequence shown here is derived from an EMBL/GenBank/DDBJ whole genome shotgun (WGS) entry which is preliminary data.</text>
</comment>
<feature type="transmembrane region" description="Helical" evidence="1">
    <location>
        <begin position="21"/>
        <end position="47"/>
    </location>
</feature>
<keyword evidence="1" id="KW-1133">Transmembrane helix</keyword>
<dbReference type="AlphaFoldDB" id="A0A0J1C5P6"/>
<keyword evidence="1" id="KW-0812">Transmembrane</keyword>
<sequence length="174" mass="19807">MGHMQDNNLSIQSIKNKKIQFFIEELVAFGMQTLILFVVIVLISNFFQNSTELIKFSESKFVSIREFFLTLLGTIFAIGILTTIQRLVDDRSNFLSKIIDNTLLEFPRIIYLFGSTLVAVTASIGIYLLIEPDGVNNPTFFIGHSLLFAVSFFVYGIAIKYLLIKKVFKEAILF</sequence>
<dbReference type="STRING" id="1470200.PL75_01665"/>
<dbReference type="Proteomes" id="UP000036027">
    <property type="component" value="Unassembled WGS sequence"/>
</dbReference>